<accession>A0A0B5H8U9</accession>
<proteinExistence type="predicted"/>
<dbReference type="EMBL" id="KP280063">
    <property type="protein sequence ID" value="AJF40833.1"/>
    <property type="molecule type" value="Genomic_DNA"/>
</dbReference>
<gene>
    <name evidence="1" type="ORF">SBVP3_0066</name>
</gene>
<dbReference type="GeneID" id="26634044"/>
<name>A0A0B5H8U9_9CAUD</name>
<evidence type="ECO:0000313" key="2">
    <source>
        <dbReference type="Proteomes" id="UP000031804"/>
    </source>
</evidence>
<dbReference type="Proteomes" id="UP000031804">
    <property type="component" value="Segment"/>
</dbReference>
<evidence type="ECO:0000313" key="1">
    <source>
        <dbReference type="EMBL" id="AJF40833.1"/>
    </source>
</evidence>
<dbReference type="KEGG" id="vg:26634044"/>
<organism evidence="1 2">
    <name type="scientific">Vibrio phage phi 3</name>
    <dbReference type="NCBI Taxonomy" id="1589298"/>
    <lineage>
        <taxon>Viruses</taxon>
        <taxon>Duplodnaviria</taxon>
        <taxon>Heunggongvirae</taxon>
        <taxon>Uroviricota</taxon>
        <taxon>Caudoviricetes</taxon>
        <taxon>Demerecviridae</taxon>
        <taxon>Ermolyevavirinae</taxon>
        <taxon>Jesfedecavirus</taxon>
        <taxon>Jesfedecavirus phi3</taxon>
    </lineage>
</organism>
<protein>
    <submittedName>
        <fullName evidence="1">Uncharacterized protein</fullName>
    </submittedName>
</protein>
<sequence>MAYRRHNLKASWHRYLINDQVCKEYGITRRPFKNSDVYTSDLAYYDCPARTVSRSWKDQRKVRHQWER</sequence>
<keyword evidence="2" id="KW-1185">Reference proteome</keyword>
<dbReference type="RefSeq" id="YP_009207531.1">
    <property type="nucleotide sequence ID" value="NC_028895.1"/>
</dbReference>
<reference evidence="1 2" key="1">
    <citation type="submission" date="2014-12" db="EMBL/GenBank/DDBJ databases">
        <title>Complete genome sequences of three Vibrio cholerae specific bacteriophages.</title>
        <authorList>
            <person name="Bhandare S.G."/>
            <person name="Warry A."/>
            <person name="Emes R.D."/>
            <person name="Hooton S.P.T."/>
            <person name="Barrow P.A."/>
            <person name="Atterbury R.J."/>
        </authorList>
    </citation>
    <scope>NUCLEOTIDE SEQUENCE [LARGE SCALE GENOMIC DNA]</scope>
</reference>